<dbReference type="RefSeq" id="WP_058504884.1">
    <property type="nucleotide sequence ID" value="NZ_CAAAIF010000025.1"/>
</dbReference>
<sequence>MNTINNITTQIRKGILDFFILATLKNKSKYPREIIEELNLYGLNLVEGTIYPLFLRLHKNKLVKYEWIEAAGHPRKYYSLTNEGMEVLKQHEKEWETLNVVLNKIQGRE</sequence>
<protein>
    <submittedName>
        <fullName evidence="2">Lineage-specific thermal regulator protein</fullName>
    </submittedName>
</protein>
<dbReference type="Pfam" id="PF03551">
    <property type="entry name" value="PadR"/>
    <property type="match status" value="1"/>
</dbReference>
<dbReference type="OrthoDB" id="9814826at2"/>
<dbReference type="InterPro" id="IPR036388">
    <property type="entry name" value="WH-like_DNA-bd_sf"/>
</dbReference>
<name>A0A0W0WS86_9GAMM</name>
<comment type="caution">
    <text evidence="2">The sequence shown here is derived from an EMBL/GenBank/DDBJ whole genome shotgun (WGS) entry which is preliminary data.</text>
</comment>
<proteinExistence type="predicted"/>
<evidence type="ECO:0000313" key="2">
    <source>
        <dbReference type="EMBL" id="KTD35173.1"/>
    </source>
</evidence>
<keyword evidence="3" id="KW-1185">Reference proteome</keyword>
<dbReference type="Proteomes" id="UP000054725">
    <property type="component" value="Unassembled WGS sequence"/>
</dbReference>
<gene>
    <name evidence="2" type="ORF">Lnau_1844</name>
</gene>
<dbReference type="AlphaFoldDB" id="A0A0W0WS86"/>
<dbReference type="PANTHER" id="PTHR33169">
    <property type="entry name" value="PADR-FAMILY TRANSCRIPTIONAL REGULATOR"/>
    <property type="match status" value="1"/>
</dbReference>
<evidence type="ECO:0000313" key="3">
    <source>
        <dbReference type="Proteomes" id="UP000054725"/>
    </source>
</evidence>
<dbReference type="InterPro" id="IPR036390">
    <property type="entry name" value="WH_DNA-bd_sf"/>
</dbReference>
<feature type="domain" description="Transcription regulator PadR N-terminal" evidence="1">
    <location>
        <begin position="20"/>
        <end position="89"/>
    </location>
</feature>
<accession>A0A0W0WS86</accession>
<reference evidence="2 3" key="1">
    <citation type="submission" date="2015-11" db="EMBL/GenBank/DDBJ databases">
        <title>Genomic analysis of 38 Legionella species identifies large and diverse effector repertoires.</title>
        <authorList>
            <person name="Burstein D."/>
            <person name="Amaro F."/>
            <person name="Zusman T."/>
            <person name="Lifshitz Z."/>
            <person name="Cohen O."/>
            <person name="Gilbert J.A."/>
            <person name="Pupko T."/>
            <person name="Shuman H.A."/>
            <person name="Segal G."/>
        </authorList>
    </citation>
    <scope>NUCLEOTIDE SEQUENCE [LARGE SCALE GENOMIC DNA]</scope>
    <source>
        <strain evidence="2 3">ATCC 49506</strain>
    </source>
</reference>
<dbReference type="STRING" id="45070.Lnau_1844"/>
<evidence type="ECO:0000259" key="1">
    <source>
        <dbReference type="Pfam" id="PF03551"/>
    </source>
</evidence>
<dbReference type="PATRIC" id="fig|45070.6.peg.1936"/>
<dbReference type="Gene3D" id="1.10.10.10">
    <property type="entry name" value="Winged helix-like DNA-binding domain superfamily/Winged helix DNA-binding domain"/>
    <property type="match status" value="1"/>
</dbReference>
<dbReference type="PANTHER" id="PTHR33169:SF14">
    <property type="entry name" value="TRANSCRIPTIONAL REGULATOR RV3488"/>
    <property type="match status" value="1"/>
</dbReference>
<dbReference type="SUPFAM" id="SSF46785">
    <property type="entry name" value="Winged helix' DNA-binding domain"/>
    <property type="match status" value="1"/>
</dbReference>
<dbReference type="InterPro" id="IPR052509">
    <property type="entry name" value="Metal_resp_DNA-bind_regulator"/>
</dbReference>
<dbReference type="EMBL" id="LNYO01000016">
    <property type="protein sequence ID" value="KTD35173.1"/>
    <property type="molecule type" value="Genomic_DNA"/>
</dbReference>
<dbReference type="InterPro" id="IPR005149">
    <property type="entry name" value="Tscrpt_reg_PadR_N"/>
</dbReference>
<organism evidence="2 3">
    <name type="scientific">Legionella nautarum</name>
    <dbReference type="NCBI Taxonomy" id="45070"/>
    <lineage>
        <taxon>Bacteria</taxon>
        <taxon>Pseudomonadati</taxon>
        <taxon>Pseudomonadota</taxon>
        <taxon>Gammaproteobacteria</taxon>
        <taxon>Legionellales</taxon>
        <taxon>Legionellaceae</taxon>
        <taxon>Legionella</taxon>
    </lineage>
</organism>